<protein>
    <recommendedName>
        <fullName evidence="2 3">Nuclear transport factor 2</fullName>
        <shortName evidence="3">NTF-2</shortName>
    </recommendedName>
</protein>
<evidence type="ECO:0000259" key="4">
    <source>
        <dbReference type="PROSITE" id="PS50177"/>
    </source>
</evidence>
<feature type="domain" description="NTF2" evidence="4">
    <location>
        <begin position="7"/>
        <end position="120"/>
    </location>
</feature>
<dbReference type="GO" id="GO:0006606">
    <property type="term" value="P:protein import into nucleus"/>
    <property type="evidence" value="ECO:0007669"/>
    <property type="project" value="UniProtKB-ARBA"/>
</dbReference>
<dbReference type="GO" id="GO:0005737">
    <property type="term" value="C:cytoplasm"/>
    <property type="evidence" value="ECO:0007669"/>
    <property type="project" value="UniProtKB-SubCell"/>
</dbReference>
<evidence type="ECO:0000256" key="1">
    <source>
        <dbReference type="ARBA" id="ARBA00022490"/>
    </source>
</evidence>
<dbReference type="Gene3D" id="3.10.450.50">
    <property type="match status" value="1"/>
</dbReference>
<accession>A0A5E8BYJ7</accession>
<name>A0A5E8BYJ7_9ASCO</name>
<dbReference type="InterPro" id="IPR032710">
    <property type="entry name" value="NTF2-like_dom_sf"/>
</dbReference>
<evidence type="ECO:0000256" key="3">
    <source>
        <dbReference type="RuleBase" id="RU369002"/>
    </source>
</evidence>
<dbReference type="Pfam" id="PF02136">
    <property type="entry name" value="NTF2"/>
    <property type="match status" value="1"/>
</dbReference>
<dbReference type="RefSeq" id="XP_031855439.1">
    <property type="nucleotide sequence ID" value="XM_031999548.1"/>
</dbReference>
<dbReference type="GeneID" id="43583648"/>
<dbReference type="GO" id="GO:0005635">
    <property type="term" value="C:nuclear envelope"/>
    <property type="evidence" value="ECO:0007669"/>
    <property type="project" value="UniProtKB-ARBA"/>
</dbReference>
<dbReference type="AlphaFoldDB" id="A0A5E8BYJ7"/>
<dbReference type="GO" id="GO:0051028">
    <property type="term" value="P:mRNA transport"/>
    <property type="evidence" value="ECO:0007669"/>
    <property type="project" value="UniProtKB-UniRule"/>
</dbReference>
<dbReference type="PROSITE" id="PS50177">
    <property type="entry name" value="NTF2_DOMAIN"/>
    <property type="match status" value="1"/>
</dbReference>
<reference evidence="5 6" key="1">
    <citation type="submission" date="2019-09" db="EMBL/GenBank/DDBJ databases">
        <authorList>
            <person name="Brejova B."/>
        </authorList>
    </citation>
    <scope>NUCLEOTIDE SEQUENCE [LARGE SCALE GENOMIC DNA]</scope>
</reference>
<keyword evidence="1 3" id="KW-0963">Cytoplasm</keyword>
<organism evidence="5 6">
    <name type="scientific">Magnusiomyces paraingens</name>
    <dbReference type="NCBI Taxonomy" id="2606893"/>
    <lineage>
        <taxon>Eukaryota</taxon>
        <taxon>Fungi</taxon>
        <taxon>Dikarya</taxon>
        <taxon>Ascomycota</taxon>
        <taxon>Saccharomycotina</taxon>
        <taxon>Dipodascomycetes</taxon>
        <taxon>Dipodascales</taxon>
        <taxon>Dipodascaceae</taxon>
        <taxon>Magnusiomyces</taxon>
    </lineage>
</organism>
<keyword evidence="3" id="KW-0653">Protein transport</keyword>
<proteinExistence type="predicted"/>
<dbReference type="InterPro" id="IPR018222">
    <property type="entry name" value="Nuclear_transport_factor_2_euk"/>
</dbReference>
<dbReference type="PANTHER" id="PTHR12612">
    <property type="entry name" value="NUCLEAR TRANSPORT FACTOR 2"/>
    <property type="match status" value="1"/>
</dbReference>
<keyword evidence="3" id="KW-0539">Nucleus</keyword>
<dbReference type="InterPro" id="IPR045875">
    <property type="entry name" value="NTF2"/>
</dbReference>
<dbReference type="SUPFAM" id="SSF54427">
    <property type="entry name" value="NTF2-like"/>
    <property type="match status" value="1"/>
</dbReference>
<dbReference type="EMBL" id="CABVLU010000004">
    <property type="protein sequence ID" value="VVT56122.1"/>
    <property type="molecule type" value="Genomic_DNA"/>
</dbReference>
<keyword evidence="3" id="KW-0813">Transport</keyword>
<dbReference type="FunFam" id="3.10.450.50:FF:000005">
    <property type="entry name" value="Nuclear transport factor 2"/>
    <property type="match status" value="1"/>
</dbReference>
<keyword evidence="6" id="KW-1185">Reference proteome</keyword>
<dbReference type="CDD" id="cd00780">
    <property type="entry name" value="NTF2"/>
    <property type="match status" value="1"/>
</dbReference>
<evidence type="ECO:0000313" key="5">
    <source>
        <dbReference type="EMBL" id="VVT56122.1"/>
    </source>
</evidence>
<evidence type="ECO:0000256" key="2">
    <source>
        <dbReference type="ARBA" id="ARBA00026247"/>
    </source>
</evidence>
<evidence type="ECO:0000313" key="6">
    <source>
        <dbReference type="Proteomes" id="UP000398389"/>
    </source>
</evidence>
<dbReference type="InterPro" id="IPR002075">
    <property type="entry name" value="NTF2_dom"/>
</dbReference>
<comment type="subcellular location">
    <subcellularLocation>
        <location evidence="3">Cytoplasm</location>
    </subcellularLocation>
    <subcellularLocation>
        <location evidence="3">Nucleus</location>
    </subcellularLocation>
</comment>
<dbReference type="Proteomes" id="UP000398389">
    <property type="component" value="Unassembled WGS sequence"/>
</dbReference>
<comment type="function">
    <text evidence="3">Has a role in nuclear-cytoplasmic transport of proteins and mRNAs.</text>
</comment>
<sequence>MSDFSSIAAQFVTFYYQNFDTQRSNLGSLYRENSMLTFESSQHQGIAGIVGKLTSLPFQKVAHEISTIDAQPASPNGDIIVLVTGSLLVDDEKNPLKYTQVFHLVPENDSYFVFNDIFKMVY</sequence>
<gene>
    <name evidence="5" type="ORF">SAPINGB_P004833</name>
</gene>
<dbReference type="OrthoDB" id="6507044at2759"/>